<proteinExistence type="predicted"/>
<gene>
    <name evidence="7" type="ORF">ACFOYY_16610</name>
</gene>
<dbReference type="Pfam" id="PF00440">
    <property type="entry name" value="TetR_N"/>
    <property type="match status" value="1"/>
</dbReference>
<dbReference type="InterPro" id="IPR023772">
    <property type="entry name" value="DNA-bd_HTH_TetR-type_CS"/>
</dbReference>
<dbReference type="RefSeq" id="WP_352008718.1">
    <property type="nucleotide sequence ID" value="NZ_JBHSBC010000014.1"/>
</dbReference>
<protein>
    <submittedName>
        <fullName evidence="7">TetR/AcrR family transcriptional regulator</fullName>
    </submittedName>
</protein>
<evidence type="ECO:0000259" key="6">
    <source>
        <dbReference type="PROSITE" id="PS50977"/>
    </source>
</evidence>
<dbReference type="PROSITE" id="PS50977">
    <property type="entry name" value="HTH_TETR_2"/>
    <property type="match status" value="1"/>
</dbReference>
<feature type="domain" description="HTH tetR-type" evidence="6">
    <location>
        <begin position="40"/>
        <end position="100"/>
    </location>
</feature>
<organism evidence="7 8">
    <name type="scientific">Streptosporangium jomthongense</name>
    <dbReference type="NCBI Taxonomy" id="1193683"/>
    <lineage>
        <taxon>Bacteria</taxon>
        <taxon>Bacillati</taxon>
        <taxon>Actinomycetota</taxon>
        <taxon>Actinomycetes</taxon>
        <taxon>Streptosporangiales</taxon>
        <taxon>Streptosporangiaceae</taxon>
        <taxon>Streptosporangium</taxon>
    </lineage>
</organism>
<accession>A0ABV8EZD4</accession>
<evidence type="ECO:0000313" key="7">
    <source>
        <dbReference type="EMBL" id="MFC3981764.1"/>
    </source>
</evidence>
<name>A0ABV8EZD4_9ACTN</name>
<comment type="caution">
    <text evidence="7">The sequence shown here is derived from an EMBL/GenBank/DDBJ whole genome shotgun (WGS) entry which is preliminary data.</text>
</comment>
<reference evidence="8" key="1">
    <citation type="journal article" date="2019" name="Int. J. Syst. Evol. Microbiol.">
        <title>The Global Catalogue of Microorganisms (GCM) 10K type strain sequencing project: providing services to taxonomists for standard genome sequencing and annotation.</title>
        <authorList>
            <consortium name="The Broad Institute Genomics Platform"/>
            <consortium name="The Broad Institute Genome Sequencing Center for Infectious Disease"/>
            <person name="Wu L."/>
            <person name="Ma J."/>
        </authorList>
    </citation>
    <scope>NUCLEOTIDE SEQUENCE [LARGE SCALE GENOMIC DNA]</scope>
    <source>
        <strain evidence="8">TBRC 7912</strain>
    </source>
</reference>
<evidence type="ECO:0000256" key="3">
    <source>
        <dbReference type="ARBA" id="ARBA00023163"/>
    </source>
</evidence>
<dbReference type="Proteomes" id="UP001595698">
    <property type="component" value="Unassembled WGS sequence"/>
</dbReference>
<dbReference type="Gene3D" id="1.10.357.10">
    <property type="entry name" value="Tetracycline Repressor, domain 2"/>
    <property type="match status" value="1"/>
</dbReference>
<dbReference type="InterPro" id="IPR050109">
    <property type="entry name" value="HTH-type_TetR-like_transc_reg"/>
</dbReference>
<evidence type="ECO:0000256" key="2">
    <source>
        <dbReference type="ARBA" id="ARBA00023125"/>
    </source>
</evidence>
<dbReference type="SUPFAM" id="SSF46689">
    <property type="entry name" value="Homeodomain-like"/>
    <property type="match status" value="1"/>
</dbReference>
<dbReference type="PRINTS" id="PR00455">
    <property type="entry name" value="HTHTETR"/>
</dbReference>
<evidence type="ECO:0000256" key="5">
    <source>
        <dbReference type="SAM" id="MobiDB-lite"/>
    </source>
</evidence>
<keyword evidence="8" id="KW-1185">Reference proteome</keyword>
<feature type="region of interest" description="Disordered" evidence="5">
    <location>
        <begin position="1"/>
        <end position="26"/>
    </location>
</feature>
<keyword evidence="3" id="KW-0804">Transcription</keyword>
<evidence type="ECO:0000256" key="1">
    <source>
        <dbReference type="ARBA" id="ARBA00023015"/>
    </source>
</evidence>
<evidence type="ECO:0000256" key="4">
    <source>
        <dbReference type="PROSITE-ProRule" id="PRU00335"/>
    </source>
</evidence>
<dbReference type="InterPro" id="IPR009057">
    <property type="entry name" value="Homeodomain-like_sf"/>
</dbReference>
<dbReference type="PANTHER" id="PTHR30055">
    <property type="entry name" value="HTH-TYPE TRANSCRIPTIONAL REGULATOR RUTR"/>
    <property type="match status" value="1"/>
</dbReference>
<dbReference type="PROSITE" id="PS01081">
    <property type="entry name" value="HTH_TETR_1"/>
    <property type="match status" value="1"/>
</dbReference>
<keyword evidence="2 4" id="KW-0238">DNA-binding</keyword>
<dbReference type="PANTHER" id="PTHR30055:SF234">
    <property type="entry name" value="HTH-TYPE TRANSCRIPTIONAL REGULATOR BETI"/>
    <property type="match status" value="1"/>
</dbReference>
<dbReference type="EMBL" id="JBHSBC010000014">
    <property type="protein sequence ID" value="MFC3981764.1"/>
    <property type="molecule type" value="Genomic_DNA"/>
</dbReference>
<sequence>MSGGPATAPGKGGPEDHAGGSWLPGLHEGLLEEPQQRRSRRSALQILDAARTVLARDGVDGFTMAAVSEASGISIGGIYGRFDGKQGLMRAVGDMILTRLEDDLTERLGRAETTLADVVLAFVTCLSEDVASQAVHPLAEHSTDDEPLRARKLRARERMFASFRLAVLRHEDEIRHEDPEAALLTVFHMCLSSFLTAYDLGGGPGLPKSAAHLRDELARAGLAHLTSPAPRS</sequence>
<feature type="DNA-binding region" description="H-T-H motif" evidence="4">
    <location>
        <begin position="63"/>
        <end position="82"/>
    </location>
</feature>
<evidence type="ECO:0000313" key="8">
    <source>
        <dbReference type="Proteomes" id="UP001595698"/>
    </source>
</evidence>
<dbReference type="InterPro" id="IPR001647">
    <property type="entry name" value="HTH_TetR"/>
</dbReference>
<keyword evidence="1" id="KW-0805">Transcription regulation</keyword>